<keyword evidence="2" id="KW-1185">Reference proteome</keyword>
<proteinExistence type="predicted"/>
<protein>
    <submittedName>
        <fullName evidence="1">Cysteine-rich receptor-like protein kinase</fullName>
    </submittedName>
</protein>
<keyword evidence="1" id="KW-0675">Receptor</keyword>
<keyword evidence="1" id="KW-0808">Transferase</keyword>
<comment type="caution">
    <text evidence="1">The sequence shown here is derived from an EMBL/GenBank/DDBJ whole genome shotgun (WGS) entry which is preliminary data.</text>
</comment>
<evidence type="ECO:0000313" key="1">
    <source>
        <dbReference type="EMBL" id="MCI81984.1"/>
    </source>
</evidence>
<dbReference type="GO" id="GO:0016301">
    <property type="term" value="F:kinase activity"/>
    <property type="evidence" value="ECO:0007669"/>
    <property type="project" value="UniProtKB-KW"/>
</dbReference>
<keyword evidence="1" id="KW-0418">Kinase</keyword>
<accession>A0A392V113</accession>
<evidence type="ECO:0000313" key="2">
    <source>
        <dbReference type="Proteomes" id="UP000265520"/>
    </source>
</evidence>
<dbReference type="Proteomes" id="UP000265520">
    <property type="component" value="Unassembled WGS sequence"/>
</dbReference>
<organism evidence="1 2">
    <name type="scientific">Trifolium medium</name>
    <dbReference type="NCBI Taxonomy" id="97028"/>
    <lineage>
        <taxon>Eukaryota</taxon>
        <taxon>Viridiplantae</taxon>
        <taxon>Streptophyta</taxon>
        <taxon>Embryophyta</taxon>
        <taxon>Tracheophyta</taxon>
        <taxon>Spermatophyta</taxon>
        <taxon>Magnoliopsida</taxon>
        <taxon>eudicotyledons</taxon>
        <taxon>Gunneridae</taxon>
        <taxon>Pentapetalae</taxon>
        <taxon>rosids</taxon>
        <taxon>fabids</taxon>
        <taxon>Fabales</taxon>
        <taxon>Fabaceae</taxon>
        <taxon>Papilionoideae</taxon>
        <taxon>50 kb inversion clade</taxon>
        <taxon>NPAAA clade</taxon>
        <taxon>Hologalegina</taxon>
        <taxon>IRL clade</taxon>
        <taxon>Trifolieae</taxon>
        <taxon>Trifolium</taxon>
    </lineage>
</organism>
<sequence>MIKGALKYWHSAHTKNLPSRIESLKVRFSALDQKGEEGDLLEVELVDMYGATSDIHSL</sequence>
<name>A0A392V113_9FABA</name>
<reference evidence="1 2" key="1">
    <citation type="journal article" date="2018" name="Front. Plant Sci.">
        <title>Red Clover (Trifolium pratense) and Zigzag Clover (T. medium) - A Picture of Genomic Similarities and Differences.</title>
        <authorList>
            <person name="Dluhosova J."/>
            <person name="Istvanek J."/>
            <person name="Nedelnik J."/>
            <person name="Repkova J."/>
        </authorList>
    </citation>
    <scope>NUCLEOTIDE SEQUENCE [LARGE SCALE GENOMIC DNA]</scope>
    <source>
        <strain evidence="2">cv. 10/8</strain>
        <tissue evidence="1">Leaf</tissue>
    </source>
</reference>
<dbReference type="EMBL" id="LXQA011032098">
    <property type="protein sequence ID" value="MCI81984.1"/>
    <property type="molecule type" value="Genomic_DNA"/>
</dbReference>
<dbReference type="AlphaFoldDB" id="A0A392V113"/>